<dbReference type="InterPro" id="IPR000559">
    <property type="entry name" value="Formate_THF_ligase"/>
</dbReference>
<evidence type="ECO:0000256" key="6">
    <source>
        <dbReference type="ARBA" id="ARBA00022563"/>
    </source>
</evidence>
<evidence type="ECO:0000256" key="15">
    <source>
        <dbReference type="ARBA" id="ARBA00049033"/>
    </source>
</evidence>
<dbReference type="Pfam" id="PF02882">
    <property type="entry name" value="THF_DHG_CYH_C"/>
    <property type="match status" value="1"/>
</dbReference>
<dbReference type="PRINTS" id="PR00085">
    <property type="entry name" value="THFDHDRGNASE"/>
</dbReference>
<dbReference type="EC" id="3.5.4.9" evidence="3"/>
<dbReference type="InterPro" id="IPR046346">
    <property type="entry name" value="Aminoacid_DH-like_N_sf"/>
</dbReference>
<dbReference type="GO" id="GO:0035999">
    <property type="term" value="P:tetrahydrofolate interconversion"/>
    <property type="evidence" value="ECO:0007669"/>
    <property type="project" value="TreeGrafter"/>
</dbReference>
<comment type="pathway">
    <text evidence="1">One-carbon metabolism; tetrahydrofolate interconversion.</text>
</comment>
<dbReference type="PANTHER" id="PTHR48099">
    <property type="entry name" value="C-1-TETRAHYDROFOLATE SYNTHASE, CYTOPLASMIC-RELATED"/>
    <property type="match status" value="1"/>
</dbReference>
<dbReference type="GO" id="GO:0004488">
    <property type="term" value="F:methylenetetrahydrofolate dehydrogenase (NADP+) activity"/>
    <property type="evidence" value="ECO:0007669"/>
    <property type="project" value="UniProtKB-EC"/>
</dbReference>
<dbReference type="InterPro" id="IPR027417">
    <property type="entry name" value="P-loop_NTPase"/>
</dbReference>
<dbReference type="AlphaFoldDB" id="A0AAD5FH24"/>
<evidence type="ECO:0000256" key="13">
    <source>
        <dbReference type="ARBA" id="ARBA00023268"/>
    </source>
</evidence>
<comment type="subunit">
    <text evidence="2">Homodimer.</text>
</comment>
<dbReference type="Pfam" id="PF00763">
    <property type="entry name" value="THF_DHG_CYH"/>
    <property type="match status" value="1"/>
</dbReference>
<evidence type="ECO:0000256" key="7">
    <source>
        <dbReference type="ARBA" id="ARBA00022598"/>
    </source>
</evidence>
<keyword evidence="19" id="KW-1185">Reference proteome</keyword>
<keyword evidence="10" id="KW-0067">ATP-binding</keyword>
<dbReference type="FunFam" id="3.40.50.720:FF:000006">
    <property type="entry name" value="Bifunctional protein FolD"/>
    <property type="match status" value="1"/>
</dbReference>
<dbReference type="PANTHER" id="PTHR48099:SF1">
    <property type="entry name" value="C-1-TETRAHYDROFOLATE SYNTHASE, CYTOPLASMIC"/>
    <property type="match status" value="1"/>
</dbReference>
<keyword evidence="13" id="KW-0511">Multifunctional enzyme</keyword>
<dbReference type="FunFam" id="3.40.50.10860:FF:000005">
    <property type="entry name" value="C-1-tetrahydrofolate synthase, cytoplasmic, putative"/>
    <property type="match status" value="1"/>
</dbReference>
<protein>
    <recommendedName>
        <fullName evidence="5">C-1-tetrahydrofolate synthase, cytoplasmic</fullName>
        <ecNumber evidence="4">1.5.1.5</ecNumber>
        <ecNumber evidence="3">3.5.4.9</ecNumber>
    </recommendedName>
</protein>
<dbReference type="GO" id="GO:0004477">
    <property type="term" value="F:methenyltetrahydrofolate cyclohydrolase activity"/>
    <property type="evidence" value="ECO:0007669"/>
    <property type="project" value="UniProtKB-EC"/>
</dbReference>
<sequence>MFPVIATNLFRRAAKCWESRRTAATIISGTKISQHVTERLKKDVVEMNQQLPGFRPGLVVLQIGINANHIRLPKMATEDEVLQSITMFNEDPDVHGLIVQLPLDSINPINTEKVTNAVNPDKDVDGLNSVNAGKLARGDLHNCFIPCTPHGCMELLKHAGVSVAGKNAVVIGRSKIVGAPMHDLLMWNHATVTCCHSKTPDLSAEVKRADIVVVGAGKAELLKGEWIKEGAVVIDVGINHIPDSSRPSGVRVVGDVHYPSAKERAGLITPVPGGVGPMTVAMLMENTVRSAQKFLQMYRPGKWSVTYTKLKPHRPWASDAWISQCAARKPILQLAKEIGLFSKEMERYDRSRARVSLDVLQRLDKQPEGKYVAVTGITSAAQAEGRSTVALGLAQALGAHLKVNAFACVRQPSLRHWLGVRGAADGGGCSQISMEEDLFGLLVPVRDDLRAFSSSQLKRLQRLGIEKSDPFTLNHDEIRCLVRLDINPDKRVDRASLNSELRAIMSLSRSVEDMKDRLARMVVAYSTSGEPVTTDDLGVSEVLCLVLKETLKPCLMQTLEGTPVFLHITPSTDIPWSSPSIMADKMALKLVGPHGFVVTETPDFENFLSITCRSSGLRPHVLVFVTSVRALKICGDGAGAQNLELLKRGCAHLQRRLEKARTYGVPLVVAVNTFSCDTEVEVEVVCDQARRFGAVEAVQCRSWSEGGAGALELAHGVQRAAEIQSTVHFPYELQMSVKEKMRRAAWQMFGAEDVELSAEAEEKLDLYVKQGFGNYPVCISHVRNDADVKVVPISDIQAFAGAGFLCCQPNMVSFTPISHTHTHPHTHTHTHTHTCSTVKIFQICVCVVVCEGGGVTLVYVSISEGACP</sequence>
<dbReference type="EC" id="1.5.1.5" evidence="4"/>
<feature type="domain" description="Tetrahydrofolate dehydrogenase/cyclohydrolase catalytic" evidence="16">
    <location>
        <begin position="62"/>
        <end position="125"/>
    </location>
</feature>
<dbReference type="SUPFAM" id="SSF52540">
    <property type="entry name" value="P-loop containing nucleoside triphosphate hydrolases"/>
    <property type="match status" value="1"/>
</dbReference>
<evidence type="ECO:0000256" key="3">
    <source>
        <dbReference type="ARBA" id="ARBA00012776"/>
    </source>
</evidence>
<evidence type="ECO:0000259" key="16">
    <source>
        <dbReference type="Pfam" id="PF00763"/>
    </source>
</evidence>
<dbReference type="GO" id="GO:0005829">
    <property type="term" value="C:cytosol"/>
    <property type="evidence" value="ECO:0007669"/>
    <property type="project" value="TreeGrafter"/>
</dbReference>
<evidence type="ECO:0000256" key="11">
    <source>
        <dbReference type="ARBA" id="ARBA00022857"/>
    </source>
</evidence>
<dbReference type="CDD" id="cd01080">
    <property type="entry name" value="NAD_bind_m-THF_DH_Cyclohyd"/>
    <property type="match status" value="1"/>
</dbReference>
<dbReference type="Gene3D" id="3.30.1510.10">
    <property type="entry name" value="Domain 2, N(10)-formyltetrahydrofolate synthetase"/>
    <property type="match status" value="1"/>
</dbReference>
<gene>
    <name evidence="18" type="ORF">C0J50_3372</name>
</gene>
<evidence type="ECO:0000256" key="10">
    <source>
        <dbReference type="ARBA" id="ARBA00022840"/>
    </source>
</evidence>
<feature type="domain" description="Tetrahydrofolate dehydrogenase/cyclohydrolase NAD(P)-binding" evidence="17">
    <location>
        <begin position="146"/>
        <end position="293"/>
    </location>
</feature>
<evidence type="ECO:0000256" key="9">
    <source>
        <dbReference type="ARBA" id="ARBA00022801"/>
    </source>
</evidence>
<evidence type="ECO:0000256" key="12">
    <source>
        <dbReference type="ARBA" id="ARBA00023002"/>
    </source>
</evidence>
<comment type="caution">
    <text evidence="18">The sequence shown here is derived from an EMBL/GenBank/DDBJ whole genome shotgun (WGS) entry which is preliminary data.</text>
</comment>
<proteinExistence type="inferred from homology"/>
<evidence type="ECO:0000256" key="2">
    <source>
        <dbReference type="ARBA" id="ARBA00011738"/>
    </source>
</evidence>
<dbReference type="PROSITE" id="PS00767">
    <property type="entry name" value="THF_DHG_CYH_2"/>
    <property type="match status" value="1"/>
</dbReference>
<dbReference type="HAMAP" id="MF_01576">
    <property type="entry name" value="THF_DHG_CYH"/>
    <property type="match status" value="1"/>
</dbReference>
<dbReference type="SUPFAM" id="SSF51735">
    <property type="entry name" value="NAD(P)-binding Rossmann-fold domains"/>
    <property type="match status" value="1"/>
</dbReference>
<comment type="catalytic activity">
    <reaction evidence="14">
        <text>(6R)-5,10-methenyltetrahydrofolate + H2O = (6R)-10-formyltetrahydrofolate + H(+)</text>
        <dbReference type="Rhea" id="RHEA:23700"/>
        <dbReference type="ChEBI" id="CHEBI:15377"/>
        <dbReference type="ChEBI" id="CHEBI:15378"/>
        <dbReference type="ChEBI" id="CHEBI:57455"/>
        <dbReference type="ChEBI" id="CHEBI:195366"/>
        <dbReference type="EC" id="3.5.4.9"/>
    </reaction>
</comment>
<comment type="catalytic activity">
    <reaction evidence="15">
        <text>(6S)-5,6,7,8-tetrahydrofolate + formate + ATP = (6R)-10-formyltetrahydrofolate + ADP + phosphate</text>
        <dbReference type="Rhea" id="RHEA:20221"/>
        <dbReference type="ChEBI" id="CHEBI:15740"/>
        <dbReference type="ChEBI" id="CHEBI:30616"/>
        <dbReference type="ChEBI" id="CHEBI:43474"/>
        <dbReference type="ChEBI" id="CHEBI:57453"/>
        <dbReference type="ChEBI" id="CHEBI:195366"/>
        <dbReference type="ChEBI" id="CHEBI:456216"/>
        <dbReference type="EC" id="6.3.4.3"/>
    </reaction>
</comment>
<dbReference type="Gene3D" id="3.40.50.10860">
    <property type="entry name" value="Leucine Dehydrogenase, chain A, domain 1"/>
    <property type="match status" value="1"/>
</dbReference>
<reference evidence="18" key="1">
    <citation type="submission" date="2018-07" db="EMBL/GenBank/DDBJ databases">
        <title>Comparative genomics of catfishes provides insights into carnivory and benthic adaptation.</title>
        <authorList>
            <person name="Zhang Y."/>
            <person name="Wang D."/>
            <person name="Peng Z."/>
            <person name="Zheng S."/>
            <person name="Shao F."/>
            <person name="Tao W."/>
        </authorList>
    </citation>
    <scope>NUCLEOTIDE SEQUENCE</scope>
    <source>
        <strain evidence="18">Chongqing</strain>
    </source>
</reference>
<accession>A0AAD5FH24</accession>
<evidence type="ECO:0000256" key="5">
    <source>
        <dbReference type="ARBA" id="ARBA00017592"/>
    </source>
</evidence>
<keyword evidence="12" id="KW-0560">Oxidoreductase</keyword>
<dbReference type="GO" id="GO:0005524">
    <property type="term" value="F:ATP binding"/>
    <property type="evidence" value="ECO:0007669"/>
    <property type="project" value="UniProtKB-KW"/>
</dbReference>
<keyword evidence="9" id="KW-0378">Hydrolase</keyword>
<evidence type="ECO:0000313" key="19">
    <source>
        <dbReference type="Proteomes" id="UP001205998"/>
    </source>
</evidence>
<dbReference type="SUPFAM" id="SSF53223">
    <property type="entry name" value="Aminoacid dehydrogenase-like, N-terminal domain"/>
    <property type="match status" value="1"/>
</dbReference>
<dbReference type="InterPro" id="IPR020630">
    <property type="entry name" value="THF_DH/CycHdrlase_cat_dom"/>
</dbReference>
<dbReference type="InterPro" id="IPR020631">
    <property type="entry name" value="THF_DH/CycHdrlase_NAD-bd_dom"/>
</dbReference>
<keyword evidence="11" id="KW-0521">NADP</keyword>
<keyword evidence="6" id="KW-0554">One-carbon metabolism</keyword>
<dbReference type="GO" id="GO:0004329">
    <property type="term" value="F:formate-tetrahydrofolate ligase activity"/>
    <property type="evidence" value="ECO:0007669"/>
    <property type="project" value="UniProtKB-EC"/>
</dbReference>
<dbReference type="InterPro" id="IPR036291">
    <property type="entry name" value="NAD(P)-bd_dom_sf"/>
</dbReference>
<keyword evidence="8" id="KW-0547">Nucleotide-binding</keyword>
<evidence type="ECO:0000256" key="1">
    <source>
        <dbReference type="ARBA" id="ARBA00004777"/>
    </source>
</evidence>
<dbReference type="Gene3D" id="3.40.50.720">
    <property type="entry name" value="NAD(P)-binding Rossmann-like Domain"/>
    <property type="match status" value="1"/>
</dbReference>
<evidence type="ECO:0000313" key="18">
    <source>
        <dbReference type="EMBL" id="KAI5615147.1"/>
    </source>
</evidence>
<keyword evidence="7" id="KW-0436">Ligase</keyword>
<evidence type="ECO:0000256" key="8">
    <source>
        <dbReference type="ARBA" id="ARBA00022741"/>
    </source>
</evidence>
<dbReference type="Gene3D" id="3.40.50.300">
    <property type="entry name" value="P-loop containing nucleotide triphosphate hydrolases"/>
    <property type="match status" value="2"/>
</dbReference>
<dbReference type="EMBL" id="MU556250">
    <property type="protein sequence ID" value="KAI5615147.1"/>
    <property type="molecule type" value="Genomic_DNA"/>
</dbReference>
<dbReference type="InterPro" id="IPR020867">
    <property type="entry name" value="THF_DH/CycHdrlase_CS"/>
</dbReference>
<evidence type="ECO:0000256" key="14">
    <source>
        <dbReference type="ARBA" id="ARBA00036357"/>
    </source>
</evidence>
<evidence type="ECO:0000259" key="17">
    <source>
        <dbReference type="Pfam" id="PF02882"/>
    </source>
</evidence>
<evidence type="ECO:0000256" key="4">
    <source>
        <dbReference type="ARBA" id="ARBA00012859"/>
    </source>
</evidence>
<name>A0AAD5FH24_SILAS</name>
<dbReference type="Gene3D" id="3.10.410.10">
    <property type="entry name" value="Formyltetrahydrofolate synthetase, domain 3"/>
    <property type="match status" value="1"/>
</dbReference>
<dbReference type="Proteomes" id="UP001205998">
    <property type="component" value="Unassembled WGS sequence"/>
</dbReference>
<organism evidence="18 19">
    <name type="scientific">Silurus asotus</name>
    <name type="common">Amur catfish</name>
    <name type="synonym">Parasilurus asotus</name>
    <dbReference type="NCBI Taxonomy" id="30991"/>
    <lineage>
        <taxon>Eukaryota</taxon>
        <taxon>Metazoa</taxon>
        <taxon>Chordata</taxon>
        <taxon>Craniata</taxon>
        <taxon>Vertebrata</taxon>
        <taxon>Euteleostomi</taxon>
        <taxon>Actinopterygii</taxon>
        <taxon>Neopterygii</taxon>
        <taxon>Teleostei</taxon>
        <taxon>Ostariophysi</taxon>
        <taxon>Siluriformes</taxon>
        <taxon>Siluridae</taxon>
        <taxon>Silurus</taxon>
    </lineage>
</organism>
<dbReference type="Pfam" id="PF01268">
    <property type="entry name" value="FTHFS"/>
    <property type="match status" value="2"/>
</dbReference>
<dbReference type="InterPro" id="IPR000672">
    <property type="entry name" value="THF_DH/CycHdrlase"/>
</dbReference>